<evidence type="ECO:0000313" key="2">
    <source>
        <dbReference type="Proteomes" id="UP000235023"/>
    </source>
</evidence>
<gene>
    <name evidence="1" type="ORF">BDW42DRAFT_168484</name>
</gene>
<proteinExistence type="predicted"/>
<dbReference type="AlphaFoldDB" id="A0A2J5HWC1"/>
<organism evidence="1 2">
    <name type="scientific">Aspergillus taichungensis</name>
    <dbReference type="NCBI Taxonomy" id="482145"/>
    <lineage>
        <taxon>Eukaryota</taxon>
        <taxon>Fungi</taxon>
        <taxon>Dikarya</taxon>
        <taxon>Ascomycota</taxon>
        <taxon>Pezizomycotina</taxon>
        <taxon>Eurotiomycetes</taxon>
        <taxon>Eurotiomycetidae</taxon>
        <taxon>Eurotiales</taxon>
        <taxon>Aspergillaceae</taxon>
        <taxon>Aspergillus</taxon>
        <taxon>Aspergillus subgen. Circumdati</taxon>
    </lineage>
</organism>
<sequence>MEISRDATNDSLGQAGSIGAYPFKYCGLMMIAANRSCYFILFYSSFLMKRTGGMNGFGEEWTFWRYDLFFWKFLWMG</sequence>
<accession>A0A2J5HWC1</accession>
<dbReference type="EMBL" id="KZ559534">
    <property type="protein sequence ID" value="PLN81706.1"/>
    <property type="molecule type" value="Genomic_DNA"/>
</dbReference>
<dbReference type="Proteomes" id="UP000235023">
    <property type="component" value="Unassembled WGS sequence"/>
</dbReference>
<name>A0A2J5HWC1_9EURO</name>
<protein>
    <submittedName>
        <fullName evidence="1">Uncharacterized protein</fullName>
    </submittedName>
</protein>
<reference evidence="2" key="1">
    <citation type="submission" date="2017-12" db="EMBL/GenBank/DDBJ databases">
        <authorList>
            <consortium name="DOE Joint Genome Institute"/>
            <person name="Mondo S.J."/>
            <person name="Kjaerbolling I."/>
            <person name="Vesth T.C."/>
            <person name="Frisvad J.C."/>
            <person name="Nybo J.L."/>
            <person name="Theobald S."/>
            <person name="Kuo A."/>
            <person name="Bowyer P."/>
            <person name="Matsuda Y."/>
            <person name="Lyhne E.K."/>
            <person name="Kogle M.E."/>
            <person name="Clum A."/>
            <person name="Lipzen A."/>
            <person name="Salamov A."/>
            <person name="Ngan C.Y."/>
            <person name="Daum C."/>
            <person name="Chiniquy J."/>
            <person name="Barry K."/>
            <person name="LaButti K."/>
            <person name="Haridas S."/>
            <person name="Simmons B.A."/>
            <person name="Magnuson J.K."/>
            <person name="Mortensen U.H."/>
            <person name="Larsen T.O."/>
            <person name="Grigoriev I.V."/>
            <person name="Baker S.E."/>
            <person name="Andersen M.R."/>
            <person name="Nordberg H.P."/>
            <person name="Cantor M.N."/>
            <person name="Hua S.X."/>
        </authorList>
    </citation>
    <scope>NUCLEOTIDE SEQUENCE [LARGE SCALE GENOMIC DNA]</scope>
    <source>
        <strain evidence="2">IBT 19404</strain>
    </source>
</reference>
<keyword evidence="2" id="KW-1185">Reference proteome</keyword>
<evidence type="ECO:0000313" key="1">
    <source>
        <dbReference type="EMBL" id="PLN81706.1"/>
    </source>
</evidence>